<feature type="domain" description="SGNH hydrolase-type esterase" evidence="1">
    <location>
        <begin position="2"/>
        <end position="238"/>
    </location>
</feature>
<proteinExistence type="predicted"/>
<name>A0ABP8GDY6_9SPHI</name>
<dbReference type="CDD" id="cd00229">
    <property type="entry name" value="SGNH_hydrolase"/>
    <property type="match status" value="1"/>
</dbReference>
<dbReference type="InterPro" id="IPR051532">
    <property type="entry name" value="Ester_Hydrolysis_Enzymes"/>
</dbReference>
<dbReference type="Pfam" id="PF13472">
    <property type="entry name" value="Lipase_GDSL_2"/>
    <property type="match status" value="1"/>
</dbReference>
<protein>
    <recommendedName>
        <fullName evidence="1">SGNH hydrolase-type esterase domain-containing protein</fullName>
    </recommendedName>
</protein>
<keyword evidence="3" id="KW-1185">Reference proteome</keyword>
<sequence length="250" mass="28418">MAIGDSITYHNGKPEETKNRITKGYMDRVVEKLPYIHFANHGHGGWTARSIADNINNLGLERADFYSVFLGTNDWWTGLPIGTMSDYEQATGNQTVYGAYRTIINKIRSLNNDAVIILITPMQRTDFVDVNNSSSIIYGSYKAKDGRFLSDYADAIKAIAKAENFKLVDLYYKSGITPKNAVKYRRLRDPKTGEYKNYTYPDYINIPFNPATDDYPYPVDAMDMTYDGLHPSDKGHALIAKMLVKIMEKY</sequence>
<dbReference type="PANTHER" id="PTHR30383">
    <property type="entry name" value="THIOESTERASE 1/PROTEASE 1/LYSOPHOSPHOLIPASE L1"/>
    <property type="match status" value="1"/>
</dbReference>
<evidence type="ECO:0000313" key="3">
    <source>
        <dbReference type="Proteomes" id="UP001500582"/>
    </source>
</evidence>
<dbReference type="Proteomes" id="UP001500582">
    <property type="component" value="Unassembled WGS sequence"/>
</dbReference>
<gene>
    <name evidence="2" type="ORF">GCM10023149_23020</name>
</gene>
<organism evidence="2 3">
    <name type="scientific">Mucilaginibacter gynuensis</name>
    <dbReference type="NCBI Taxonomy" id="1302236"/>
    <lineage>
        <taxon>Bacteria</taxon>
        <taxon>Pseudomonadati</taxon>
        <taxon>Bacteroidota</taxon>
        <taxon>Sphingobacteriia</taxon>
        <taxon>Sphingobacteriales</taxon>
        <taxon>Sphingobacteriaceae</taxon>
        <taxon>Mucilaginibacter</taxon>
    </lineage>
</organism>
<evidence type="ECO:0000259" key="1">
    <source>
        <dbReference type="Pfam" id="PF13472"/>
    </source>
</evidence>
<comment type="caution">
    <text evidence="2">The sequence shown here is derived from an EMBL/GenBank/DDBJ whole genome shotgun (WGS) entry which is preliminary data.</text>
</comment>
<dbReference type="EMBL" id="BAABFT010000005">
    <property type="protein sequence ID" value="GAA4322581.1"/>
    <property type="molecule type" value="Genomic_DNA"/>
</dbReference>
<evidence type="ECO:0000313" key="2">
    <source>
        <dbReference type="EMBL" id="GAA4322581.1"/>
    </source>
</evidence>
<accession>A0ABP8GDY6</accession>
<dbReference type="InterPro" id="IPR036514">
    <property type="entry name" value="SGNH_hydro_sf"/>
</dbReference>
<dbReference type="SUPFAM" id="SSF52266">
    <property type="entry name" value="SGNH hydrolase"/>
    <property type="match status" value="1"/>
</dbReference>
<reference evidence="3" key="1">
    <citation type="journal article" date="2019" name="Int. J. Syst. Evol. Microbiol.">
        <title>The Global Catalogue of Microorganisms (GCM) 10K type strain sequencing project: providing services to taxonomists for standard genome sequencing and annotation.</title>
        <authorList>
            <consortium name="The Broad Institute Genomics Platform"/>
            <consortium name="The Broad Institute Genome Sequencing Center for Infectious Disease"/>
            <person name="Wu L."/>
            <person name="Ma J."/>
        </authorList>
    </citation>
    <scope>NUCLEOTIDE SEQUENCE [LARGE SCALE GENOMIC DNA]</scope>
    <source>
        <strain evidence="3">JCM 17705</strain>
    </source>
</reference>
<dbReference type="Gene3D" id="3.40.50.1110">
    <property type="entry name" value="SGNH hydrolase"/>
    <property type="match status" value="1"/>
</dbReference>
<dbReference type="PANTHER" id="PTHR30383:SF5">
    <property type="entry name" value="SGNH HYDROLASE-TYPE ESTERASE DOMAIN-CONTAINING PROTEIN"/>
    <property type="match status" value="1"/>
</dbReference>
<dbReference type="InterPro" id="IPR013830">
    <property type="entry name" value="SGNH_hydro"/>
</dbReference>